<reference evidence="5" key="1">
    <citation type="submission" date="2021-01" db="EMBL/GenBank/DDBJ databases">
        <title>KCTC 19127 draft genome.</title>
        <authorList>
            <person name="An D."/>
        </authorList>
    </citation>
    <scope>NUCLEOTIDE SEQUENCE</scope>
    <source>
        <strain evidence="5">KCTC 19127</strain>
    </source>
</reference>
<comment type="caution">
    <text evidence="5">The sequence shown here is derived from an EMBL/GenBank/DDBJ whole genome shotgun (WGS) entry which is preliminary data.</text>
</comment>
<dbReference type="InterPro" id="IPR036390">
    <property type="entry name" value="WH_DNA-bd_sf"/>
</dbReference>
<feature type="domain" description="HTH deoR-type" evidence="4">
    <location>
        <begin position="7"/>
        <end position="62"/>
    </location>
</feature>
<organism evidence="5 6">
    <name type="scientific">Nakamurella flavida</name>
    <dbReference type="NCBI Taxonomy" id="363630"/>
    <lineage>
        <taxon>Bacteria</taxon>
        <taxon>Bacillati</taxon>
        <taxon>Actinomycetota</taxon>
        <taxon>Actinomycetes</taxon>
        <taxon>Nakamurellales</taxon>
        <taxon>Nakamurellaceae</taxon>
        <taxon>Nakamurella</taxon>
    </lineage>
</organism>
<dbReference type="PROSITE" id="PS51000">
    <property type="entry name" value="HTH_DEOR_2"/>
    <property type="match status" value="1"/>
</dbReference>
<proteinExistence type="predicted"/>
<dbReference type="SUPFAM" id="SSF46785">
    <property type="entry name" value="Winged helix' DNA-binding domain"/>
    <property type="match status" value="1"/>
</dbReference>
<dbReference type="InterPro" id="IPR018356">
    <property type="entry name" value="Tscrpt_reg_HTH_DeoR_CS"/>
</dbReference>
<keyword evidence="1" id="KW-0805">Transcription regulation</keyword>
<accession>A0A939C1M5</accession>
<dbReference type="SMART" id="SM00420">
    <property type="entry name" value="HTH_DEOR"/>
    <property type="match status" value="1"/>
</dbReference>
<keyword evidence="2" id="KW-0238">DNA-binding</keyword>
<evidence type="ECO:0000256" key="2">
    <source>
        <dbReference type="ARBA" id="ARBA00023125"/>
    </source>
</evidence>
<keyword evidence="3" id="KW-0804">Transcription</keyword>
<evidence type="ECO:0000256" key="1">
    <source>
        <dbReference type="ARBA" id="ARBA00023015"/>
    </source>
</evidence>
<dbReference type="SMART" id="SM01134">
    <property type="entry name" value="DeoRC"/>
    <property type="match status" value="1"/>
</dbReference>
<evidence type="ECO:0000313" key="5">
    <source>
        <dbReference type="EMBL" id="MBM9477853.1"/>
    </source>
</evidence>
<dbReference type="PANTHER" id="PTHR30363">
    <property type="entry name" value="HTH-TYPE TRANSCRIPTIONAL REGULATOR SRLR-RELATED"/>
    <property type="match status" value="1"/>
</dbReference>
<evidence type="ECO:0000256" key="3">
    <source>
        <dbReference type="ARBA" id="ARBA00023163"/>
    </source>
</evidence>
<dbReference type="InterPro" id="IPR037171">
    <property type="entry name" value="NagB/RpiA_transferase-like"/>
</dbReference>
<dbReference type="Gene3D" id="1.10.10.10">
    <property type="entry name" value="Winged helix-like DNA-binding domain superfamily/Winged helix DNA-binding domain"/>
    <property type="match status" value="1"/>
</dbReference>
<dbReference type="InterPro" id="IPR036388">
    <property type="entry name" value="WH-like_DNA-bd_sf"/>
</dbReference>
<sequence length="258" mass="28341">MLNRELAEERRTKILEQLYRFGQVRTSHISSRLGVSEVTIRNDLIVLERRGRLVRTHGGAMTSLDDAGALTAFSARMTQQREEKRRIAVAAAEMVVGDETVIFDAGTTTHHLAQLLPPVDKLTVLTPGLNIAQTLMDVEGVEVFVLGGRLHPTLLETVGSVPEMGLSDLPVHKVFLGARGIDDELDVIDISLDLAQVKHRFAKMARQVVLLADSTKWHSSGEVKALALRDVDVVITDSGLSTEDRRRVQDLGVTLVIA</sequence>
<dbReference type="SUPFAM" id="SSF100950">
    <property type="entry name" value="NagB/RpiA/CoA transferase-like"/>
    <property type="match status" value="1"/>
</dbReference>
<dbReference type="RefSeq" id="WP_205257978.1">
    <property type="nucleotide sequence ID" value="NZ_BAAAPV010000005.1"/>
</dbReference>
<dbReference type="Proteomes" id="UP000663801">
    <property type="component" value="Unassembled WGS sequence"/>
</dbReference>
<dbReference type="AlphaFoldDB" id="A0A939C1M5"/>
<keyword evidence="6" id="KW-1185">Reference proteome</keyword>
<dbReference type="GO" id="GO:0003677">
    <property type="term" value="F:DNA binding"/>
    <property type="evidence" value="ECO:0007669"/>
    <property type="project" value="UniProtKB-KW"/>
</dbReference>
<dbReference type="PANTHER" id="PTHR30363:SF44">
    <property type="entry name" value="AGA OPERON TRANSCRIPTIONAL REPRESSOR-RELATED"/>
    <property type="match status" value="1"/>
</dbReference>
<dbReference type="GO" id="GO:0003700">
    <property type="term" value="F:DNA-binding transcription factor activity"/>
    <property type="evidence" value="ECO:0007669"/>
    <property type="project" value="InterPro"/>
</dbReference>
<evidence type="ECO:0000313" key="6">
    <source>
        <dbReference type="Proteomes" id="UP000663801"/>
    </source>
</evidence>
<dbReference type="Pfam" id="PF08220">
    <property type="entry name" value="HTH_DeoR"/>
    <property type="match status" value="1"/>
</dbReference>
<dbReference type="Gene3D" id="3.40.50.1360">
    <property type="match status" value="1"/>
</dbReference>
<dbReference type="PROSITE" id="PS00894">
    <property type="entry name" value="HTH_DEOR_1"/>
    <property type="match status" value="1"/>
</dbReference>
<dbReference type="InterPro" id="IPR001034">
    <property type="entry name" value="DeoR_HTH"/>
</dbReference>
<evidence type="ECO:0000259" key="4">
    <source>
        <dbReference type="PROSITE" id="PS51000"/>
    </source>
</evidence>
<protein>
    <submittedName>
        <fullName evidence="5">DeoR/GlpR transcriptional regulator</fullName>
    </submittedName>
</protein>
<dbReference type="PRINTS" id="PR00037">
    <property type="entry name" value="HTHLACR"/>
</dbReference>
<gene>
    <name evidence="5" type="ORF">JL107_15495</name>
</gene>
<dbReference type="Pfam" id="PF00455">
    <property type="entry name" value="DeoRC"/>
    <property type="match status" value="1"/>
</dbReference>
<dbReference type="InterPro" id="IPR050313">
    <property type="entry name" value="Carb_Metab_HTH_regulators"/>
</dbReference>
<dbReference type="InterPro" id="IPR014036">
    <property type="entry name" value="DeoR-like_C"/>
</dbReference>
<name>A0A939C1M5_9ACTN</name>
<dbReference type="EMBL" id="JAERWL010000013">
    <property type="protein sequence ID" value="MBM9477853.1"/>
    <property type="molecule type" value="Genomic_DNA"/>
</dbReference>